<dbReference type="PANTHER" id="PTHR14326">
    <property type="entry name" value="TARGETING PROTEIN FOR XKLP2"/>
    <property type="match status" value="1"/>
</dbReference>
<proteinExistence type="predicted"/>
<evidence type="ECO:0000313" key="3">
    <source>
        <dbReference type="Proteomes" id="UP001174677"/>
    </source>
</evidence>
<feature type="domain" description="TPX2 central" evidence="1">
    <location>
        <begin position="240"/>
        <end position="323"/>
    </location>
</feature>
<organism evidence="2 3">
    <name type="scientific">Hevea brasiliensis</name>
    <name type="common">Para rubber tree</name>
    <name type="synonym">Siphonia brasiliensis</name>
    <dbReference type="NCBI Taxonomy" id="3981"/>
    <lineage>
        <taxon>Eukaryota</taxon>
        <taxon>Viridiplantae</taxon>
        <taxon>Streptophyta</taxon>
        <taxon>Embryophyta</taxon>
        <taxon>Tracheophyta</taxon>
        <taxon>Spermatophyta</taxon>
        <taxon>Magnoliopsida</taxon>
        <taxon>eudicotyledons</taxon>
        <taxon>Gunneridae</taxon>
        <taxon>Pentapetalae</taxon>
        <taxon>rosids</taxon>
        <taxon>fabids</taxon>
        <taxon>Malpighiales</taxon>
        <taxon>Euphorbiaceae</taxon>
        <taxon>Crotonoideae</taxon>
        <taxon>Micrandreae</taxon>
        <taxon>Hevea</taxon>
    </lineage>
</organism>
<reference evidence="2" key="1">
    <citation type="journal article" date="2023" name="Plant Biotechnol. J.">
        <title>Chromosome-level wild Hevea brasiliensis genome provides new tools for genomic-assisted breeding and valuable loci to elevate rubber yield.</title>
        <authorList>
            <person name="Cheng H."/>
            <person name="Song X."/>
            <person name="Hu Y."/>
            <person name="Wu T."/>
            <person name="Yang Q."/>
            <person name="An Z."/>
            <person name="Feng S."/>
            <person name="Deng Z."/>
            <person name="Wu W."/>
            <person name="Zeng X."/>
            <person name="Tu M."/>
            <person name="Wang X."/>
            <person name="Huang H."/>
        </authorList>
    </citation>
    <scope>NUCLEOTIDE SEQUENCE</scope>
    <source>
        <strain evidence="2">MT/VB/25A 57/8</strain>
    </source>
</reference>
<dbReference type="EMBL" id="JARPOI010000007">
    <property type="protein sequence ID" value="KAJ9177087.1"/>
    <property type="molecule type" value="Genomic_DNA"/>
</dbReference>
<dbReference type="Proteomes" id="UP001174677">
    <property type="component" value="Chromosome 7"/>
</dbReference>
<evidence type="ECO:0000259" key="1">
    <source>
        <dbReference type="Pfam" id="PF12214"/>
    </source>
</evidence>
<accession>A0ABQ9MCA9</accession>
<dbReference type="PANTHER" id="PTHR14326:SF44">
    <property type="entry name" value="TARGETING PROTEIN FOR XKLP2"/>
    <property type="match status" value="1"/>
</dbReference>
<comment type="caution">
    <text evidence="2">The sequence shown here is derived from an EMBL/GenBank/DDBJ whole genome shotgun (WGS) entry which is preliminary data.</text>
</comment>
<feature type="non-terminal residue" evidence="2">
    <location>
        <position position="422"/>
    </location>
</feature>
<keyword evidence="3" id="KW-1185">Reference proteome</keyword>
<name>A0ABQ9MCA9_HEVBR</name>
<protein>
    <recommendedName>
        <fullName evidence="1">TPX2 central domain-containing protein</fullName>
    </recommendedName>
</protein>
<dbReference type="InterPro" id="IPR009675">
    <property type="entry name" value="TPX2_fam"/>
</dbReference>
<evidence type="ECO:0000313" key="2">
    <source>
        <dbReference type="EMBL" id="KAJ9177087.1"/>
    </source>
</evidence>
<sequence>MKIKIHYISFIYTKENKNQLQNIKMKPSAERSLKVESLCGFNEVDQMPKNVMIVLFDLIFPHFVTLHFTESSDFATSNSSSEIKSQLEVMPPTKTTEEQKTIHKANKENNANLVVNGSCQEDEETICTDKTKSPSSIQIEPAHGRENNKFETCCTLKPPVFSQNKGRLTNSKKHQSAKYVASLVRNPSILNVKPPQPLHHKLKLGVISGHSNSSVYVREPATPTTFVSMAEMMKKKSQLTLTIPKELELETSQCVCSVNVKSTAEFEEEIMAKIPKFKARPLNKKILEAPTLPALLRSNPQPPELQIETTVRATQNAELASVASTEVSYRKPHLTEPKTSLLHITLRARPPMVKSSLELKKEELEKIPKFKARPLNMKIFESKGEMGIFCNVRKQVTIPQEFHIAINERIQPSVAVADVFDK</sequence>
<dbReference type="Pfam" id="PF12214">
    <property type="entry name" value="TPX2_importin"/>
    <property type="match status" value="2"/>
</dbReference>
<dbReference type="InterPro" id="IPR027330">
    <property type="entry name" value="TPX2_central_dom"/>
</dbReference>
<gene>
    <name evidence="2" type="ORF">P3X46_012339</name>
</gene>
<feature type="domain" description="TPX2 central" evidence="1">
    <location>
        <begin position="333"/>
        <end position="411"/>
    </location>
</feature>